<evidence type="ECO:0000313" key="2">
    <source>
        <dbReference type="EMBL" id="TIC87215.1"/>
    </source>
</evidence>
<dbReference type="Proteomes" id="UP000308891">
    <property type="component" value="Unassembled WGS sequence"/>
</dbReference>
<gene>
    <name evidence="2" type="ORF">E5K04_02005</name>
</gene>
<evidence type="ECO:0000313" key="3">
    <source>
        <dbReference type="Proteomes" id="UP000308891"/>
    </source>
</evidence>
<dbReference type="AlphaFoldDB" id="A0A4T0V7E5"/>
<keyword evidence="1" id="KW-0812">Transmembrane</keyword>
<reference evidence="2 3" key="1">
    <citation type="submission" date="2019-04" db="EMBL/GenBank/DDBJ databases">
        <title>Crenobacter sp. nov.</title>
        <authorList>
            <person name="Shi S."/>
        </authorList>
    </citation>
    <scope>NUCLEOTIDE SEQUENCE [LARGE SCALE GENOMIC DNA]</scope>
    <source>
        <strain evidence="2 3">GY 70310</strain>
    </source>
</reference>
<proteinExistence type="predicted"/>
<name>A0A4T0V7E5_9NEIS</name>
<keyword evidence="1" id="KW-1133">Transmembrane helix</keyword>
<keyword evidence="3" id="KW-1185">Reference proteome</keyword>
<accession>A0A4T0V7E5</accession>
<dbReference type="OrthoDB" id="8613104at2"/>
<comment type="caution">
    <text evidence="2">The sequence shown here is derived from an EMBL/GenBank/DDBJ whole genome shotgun (WGS) entry which is preliminary data.</text>
</comment>
<evidence type="ECO:0008006" key="4">
    <source>
        <dbReference type="Google" id="ProtNLM"/>
    </source>
</evidence>
<dbReference type="EMBL" id="STGJ01000001">
    <property type="protein sequence ID" value="TIC87215.1"/>
    <property type="molecule type" value="Genomic_DNA"/>
</dbReference>
<dbReference type="InterPro" id="IPR009883">
    <property type="entry name" value="YgfX"/>
</dbReference>
<sequence length="145" mass="15975">MAMRPFVLLARPSRLALVLATLFAAAFAVAVVYYALPAWLLPAVLAAWLMVLASEGCLPWRRPVTGLRVDAAGDLYLLPGGEGPCAVSDASLASRYLTVLVCRAAHRRYRLVLWPDSTDPESLRRLRVHLRWQRPLLDGDPDAKA</sequence>
<protein>
    <recommendedName>
        <fullName evidence="4">Toxin CptA</fullName>
    </recommendedName>
</protein>
<feature type="transmembrane region" description="Helical" evidence="1">
    <location>
        <begin position="38"/>
        <end position="58"/>
    </location>
</feature>
<evidence type="ECO:0000256" key="1">
    <source>
        <dbReference type="SAM" id="Phobius"/>
    </source>
</evidence>
<dbReference type="Pfam" id="PF07254">
    <property type="entry name" value="Cpta_toxin"/>
    <property type="match status" value="1"/>
</dbReference>
<organism evidence="2 3">
    <name type="scientific">Crenobacter intestini</name>
    <dbReference type="NCBI Taxonomy" id="2563443"/>
    <lineage>
        <taxon>Bacteria</taxon>
        <taxon>Pseudomonadati</taxon>
        <taxon>Pseudomonadota</taxon>
        <taxon>Betaproteobacteria</taxon>
        <taxon>Neisseriales</taxon>
        <taxon>Neisseriaceae</taxon>
        <taxon>Crenobacter</taxon>
    </lineage>
</organism>
<keyword evidence="1" id="KW-0472">Membrane</keyword>